<evidence type="ECO:0000313" key="4">
    <source>
        <dbReference type="Proteomes" id="UP000195402"/>
    </source>
</evidence>
<evidence type="ECO:0000313" key="3">
    <source>
        <dbReference type="EMBL" id="OUZ99920.1"/>
    </source>
</evidence>
<reference evidence="3 4" key="1">
    <citation type="journal article" date="2017" name="Mol. Plant">
        <title>The Genome of Medicinal Plant Macleaya cordata Provides New Insights into Benzylisoquinoline Alkaloids Metabolism.</title>
        <authorList>
            <person name="Liu X."/>
            <person name="Liu Y."/>
            <person name="Huang P."/>
            <person name="Ma Y."/>
            <person name="Qing Z."/>
            <person name="Tang Q."/>
            <person name="Cao H."/>
            <person name="Cheng P."/>
            <person name="Zheng Y."/>
            <person name="Yuan Z."/>
            <person name="Zhou Y."/>
            <person name="Liu J."/>
            <person name="Tang Z."/>
            <person name="Zhuo Y."/>
            <person name="Zhang Y."/>
            <person name="Yu L."/>
            <person name="Huang J."/>
            <person name="Yang P."/>
            <person name="Peng Q."/>
            <person name="Zhang J."/>
            <person name="Jiang W."/>
            <person name="Zhang Z."/>
            <person name="Lin K."/>
            <person name="Ro D.K."/>
            <person name="Chen X."/>
            <person name="Xiong X."/>
            <person name="Shang Y."/>
            <person name="Huang S."/>
            <person name="Zeng J."/>
        </authorList>
    </citation>
    <scope>NUCLEOTIDE SEQUENCE [LARGE SCALE GENOMIC DNA]</scope>
    <source>
        <strain evidence="4">cv. BLH2017</strain>
        <tissue evidence="3">Root</tissue>
    </source>
</reference>
<keyword evidence="2" id="KW-1133">Transmembrane helix</keyword>
<dbReference type="PANTHER" id="PTHR35469">
    <property type="entry name" value="TRANSMEMBRANE PROTEIN"/>
    <property type="match status" value="1"/>
</dbReference>
<evidence type="ECO:0000256" key="1">
    <source>
        <dbReference type="SAM" id="MobiDB-lite"/>
    </source>
</evidence>
<dbReference type="InParanoid" id="A0A200PNZ4"/>
<feature type="compositionally biased region" description="Polar residues" evidence="1">
    <location>
        <begin position="143"/>
        <end position="160"/>
    </location>
</feature>
<dbReference type="EMBL" id="MVGT01004386">
    <property type="protein sequence ID" value="OUZ99920.1"/>
    <property type="molecule type" value="Genomic_DNA"/>
</dbReference>
<dbReference type="FunCoup" id="A0A200PNZ4">
    <property type="interactions" value="1730"/>
</dbReference>
<dbReference type="OMA" id="PRASIHQ"/>
<accession>A0A200PNZ4</accession>
<keyword evidence="2" id="KW-0812">Transmembrane</keyword>
<feature type="region of interest" description="Disordered" evidence="1">
    <location>
        <begin position="26"/>
        <end position="120"/>
    </location>
</feature>
<gene>
    <name evidence="3" type="ORF">BVC80_9069g28</name>
</gene>
<feature type="region of interest" description="Disordered" evidence="1">
    <location>
        <begin position="132"/>
        <end position="169"/>
    </location>
</feature>
<feature type="compositionally biased region" description="Basic and acidic residues" evidence="1">
    <location>
        <begin position="69"/>
        <end position="79"/>
    </location>
</feature>
<feature type="compositionally biased region" description="Polar residues" evidence="1">
    <location>
        <begin position="105"/>
        <end position="118"/>
    </location>
</feature>
<dbReference type="AlphaFoldDB" id="A0A200PNZ4"/>
<feature type="transmembrane region" description="Helical" evidence="2">
    <location>
        <begin position="191"/>
        <end position="212"/>
    </location>
</feature>
<comment type="caution">
    <text evidence="3">The sequence shown here is derived from an EMBL/GenBank/DDBJ whole genome shotgun (WGS) entry which is preliminary data.</text>
</comment>
<dbReference type="OrthoDB" id="1922492at2759"/>
<proteinExistence type="predicted"/>
<feature type="transmembrane region" description="Helical" evidence="2">
    <location>
        <begin position="224"/>
        <end position="242"/>
    </location>
</feature>
<keyword evidence="2" id="KW-0472">Membrane</keyword>
<dbReference type="STRING" id="56857.A0A200PNZ4"/>
<keyword evidence="4" id="KW-1185">Reference proteome</keyword>
<feature type="compositionally biased region" description="Low complexity" evidence="1">
    <location>
        <begin position="33"/>
        <end position="45"/>
    </location>
</feature>
<name>A0A200PNZ4_MACCD</name>
<feature type="transmembrane region" description="Helical" evidence="2">
    <location>
        <begin position="288"/>
        <end position="306"/>
    </location>
</feature>
<evidence type="ECO:0000256" key="2">
    <source>
        <dbReference type="SAM" id="Phobius"/>
    </source>
</evidence>
<organism evidence="3 4">
    <name type="scientific">Macleaya cordata</name>
    <name type="common">Five-seeded plume-poppy</name>
    <name type="synonym">Bocconia cordata</name>
    <dbReference type="NCBI Taxonomy" id="56857"/>
    <lineage>
        <taxon>Eukaryota</taxon>
        <taxon>Viridiplantae</taxon>
        <taxon>Streptophyta</taxon>
        <taxon>Embryophyta</taxon>
        <taxon>Tracheophyta</taxon>
        <taxon>Spermatophyta</taxon>
        <taxon>Magnoliopsida</taxon>
        <taxon>Ranunculales</taxon>
        <taxon>Papaveraceae</taxon>
        <taxon>Papaveroideae</taxon>
        <taxon>Macleaya</taxon>
    </lineage>
</organism>
<sequence>MATSTREARRRRIVERGEDRLALITGRIQALDSSSSSSSQPQQQPEPEPEPQLHHAHTFSSPPLLSRQDQIRYDFRSDRSFVTPDDDIDENDVPGTLLPKHETSNESPSSAAADSGNQVEPLLRKCETNVDTMRSPPLDISSPVLSTVEDSSKITPSDTRPLSRAEPRSHPKLFTAKRISSSITASENSRILCSITIALLVVLSHLSLPILSSGIVKNFLTSRPLYLVLLGNITIVLARLLFGKQGGSKKAEEEARKVPSEEPNGSKAMDVGKALDTGLLMYKAFRAAFMDCSVYAVIVVCGLSLLQRSL</sequence>
<dbReference type="Proteomes" id="UP000195402">
    <property type="component" value="Unassembled WGS sequence"/>
</dbReference>
<dbReference type="PANTHER" id="PTHR35469:SF4">
    <property type="entry name" value="TRANSMEMBRANE PROTEIN"/>
    <property type="match status" value="1"/>
</dbReference>
<protein>
    <submittedName>
        <fullName evidence="3">Uncharacterized protein</fullName>
    </submittedName>
</protein>